<dbReference type="Proteomes" id="UP000474565">
    <property type="component" value="Unassembled WGS sequence"/>
</dbReference>
<reference evidence="4 5" key="1">
    <citation type="submission" date="2019-12" db="EMBL/GenBank/DDBJ databases">
        <title>Novel species isolated from a subtropical stream in China.</title>
        <authorList>
            <person name="Lu H."/>
        </authorList>
    </citation>
    <scope>NUCLEOTIDE SEQUENCE [LARGE SCALE GENOMIC DNA]</scope>
    <source>
        <strain evidence="3 5">FT50W</strain>
        <strain evidence="2 4">FT94W</strain>
    </source>
</reference>
<dbReference type="EMBL" id="WWCO01000011">
    <property type="protein sequence ID" value="MYM36028.1"/>
    <property type="molecule type" value="Genomic_DNA"/>
</dbReference>
<evidence type="ECO:0000256" key="1">
    <source>
        <dbReference type="SAM" id="MobiDB-lite"/>
    </source>
</evidence>
<evidence type="ECO:0000313" key="2">
    <source>
        <dbReference type="EMBL" id="MYM36028.1"/>
    </source>
</evidence>
<dbReference type="Proteomes" id="UP000449678">
    <property type="component" value="Unassembled WGS sequence"/>
</dbReference>
<organism evidence="3 5">
    <name type="scientific">Duganella lactea</name>
    <dbReference type="NCBI Taxonomy" id="2692173"/>
    <lineage>
        <taxon>Bacteria</taxon>
        <taxon>Pseudomonadati</taxon>
        <taxon>Pseudomonadota</taxon>
        <taxon>Betaproteobacteria</taxon>
        <taxon>Burkholderiales</taxon>
        <taxon>Oxalobacteraceae</taxon>
        <taxon>Telluria group</taxon>
        <taxon>Duganella</taxon>
    </lineage>
</organism>
<protein>
    <submittedName>
        <fullName evidence="3">HPF/RaiA family ribosome-associated protein</fullName>
    </submittedName>
</protein>
<dbReference type="InterPro" id="IPR003489">
    <property type="entry name" value="RHF/RaiA"/>
</dbReference>
<comment type="caution">
    <text evidence="3">The sequence shown here is derived from an EMBL/GenBank/DDBJ whole genome shotgun (WGS) entry which is preliminary data.</text>
</comment>
<dbReference type="Gene3D" id="3.30.160.100">
    <property type="entry name" value="Ribosome hibernation promotion factor-like"/>
    <property type="match status" value="1"/>
</dbReference>
<proteinExistence type="predicted"/>
<evidence type="ECO:0000313" key="3">
    <source>
        <dbReference type="EMBL" id="MYM82761.1"/>
    </source>
</evidence>
<accession>A0A6L8MKR2</accession>
<dbReference type="SUPFAM" id="SSF69754">
    <property type="entry name" value="Ribosome binding protein Y (YfiA homologue)"/>
    <property type="match status" value="1"/>
</dbReference>
<dbReference type="EMBL" id="WWCP01000013">
    <property type="protein sequence ID" value="MYM82761.1"/>
    <property type="molecule type" value="Genomic_DNA"/>
</dbReference>
<dbReference type="Pfam" id="PF02482">
    <property type="entry name" value="Ribosomal_S30AE"/>
    <property type="match status" value="1"/>
</dbReference>
<name>A0A6L8MKR2_9BURK</name>
<feature type="region of interest" description="Disordered" evidence="1">
    <location>
        <begin position="101"/>
        <end position="125"/>
    </location>
</feature>
<keyword evidence="4" id="KW-1185">Reference proteome</keyword>
<evidence type="ECO:0000313" key="4">
    <source>
        <dbReference type="Proteomes" id="UP000449678"/>
    </source>
</evidence>
<evidence type="ECO:0000313" key="5">
    <source>
        <dbReference type="Proteomes" id="UP000474565"/>
    </source>
</evidence>
<dbReference type="RefSeq" id="WP_160991402.1">
    <property type="nucleotide sequence ID" value="NZ_WWCO01000011.1"/>
</dbReference>
<dbReference type="AlphaFoldDB" id="A0A6L8MKR2"/>
<dbReference type="InterPro" id="IPR036567">
    <property type="entry name" value="RHF-like"/>
</dbReference>
<sequence length="125" mass="14039">MHIAIQSNGLVLTEGLRAYVHRRLKTSVGWALTRRLAVWLSDINGPRGGRDKRCKIQISLDHGKTVVIENTEEDLYVAIDRAADRADRALARELARRRAFTHEKLDMAEPPELSEPAADSARPDT</sequence>
<gene>
    <name evidence="2" type="ORF">GTP38_16975</name>
    <name evidence="3" type="ORF">GTP44_12435</name>
</gene>